<dbReference type="EMBL" id="ANKC01000722">
    <property type="protein sequence ID" value="EPC74903.1"/>
    <property type="molecule type" value="Genomic_DNA"/>
</dbReference>
<sequence>FSVIGEAFGFVGAAVLILLYFMLISK</sequence>
<evidence type="ECO:0000313" key="2">
    <source>
        <dbReference type="EMBL" id="EPC74903.1"/>
    </source>
</evidence>
<gene>
    <name evidence="2" type="ORF">Lpp126_10078</name>
</gene>
<dbReference type="Proteomes" id="UP000014243">
    <property type="component" value="Unassembled WGS sequence"/>
</dbReference>
<keyword evidence="1" id="KW-0812">Transmembrane</keyword>
<proteinExistence type="predicted"/>
<accession>S2S5W4</accession>
<protein>
    <submittedName>
        <fullName evidence="2">Rod shape-determining protein RodA</fullName>
    </submittedName>
</protein>
<reference evidence="2 3" key="1">
    <citation type="journal article" date="2013" name="PLoS ONE">
        <title>Lactobacillus paracasei comparative genomics: towards species pan-genome definition and exploitation of diversity.</title>
        <authorList>
            <person name="Smokvina T."/>
            <person name="Wels M."/>
            <person name="Polka J."/>
            <person name="Chervaux C."/>
            <person name="Brisse S."/>
            <person name="Boekhorst J."/>
            <person name="van Hylckama Vlieg J.E."/>
            <person name="Siezen R.J."/>
        </authorList>
    </citation>
    <scope>NUCLEOTIDE SEQUENCE [LARGE SCALE GENOMIC DNA]</scope>
    <source>
        <strain evidence="2 3">Lpp126</strain>
    </source>
</reference>
<organism evidence="2 3">
    <name type="scientific">Lacticaseibacillus paracasei subsp. paracasei Lpp126</name>
    <dbReference type="NCBI Taxonomy" id="1256206"/>
    <lineage>
        <taxon>Bacteria</taxon>
        <taxon>Bacillati</taxon>
        <taxon>Bacillota</taxon>
        <taxon>Bacilli</taxon>
        <taxon>Lactobacillales</taxon>
        <taxon>Lactobacillaceae</taxon>
        <taxon>Lacticaseibacillus</taxon>
    </lineage>
</organism>
<feature type="non-terminal residue" evidence="2">
    <location>
        <position position="1"/>
    </location>
</feature>
<keyword evidence="1" id="KW-0472">Membrane</keyword>
<dbReference type="AlphaFoldDB" id="S2S5W4"/>
<keyword evidence="1" id="KW-1133">Transmembrane helix</keyword>
<feature type="transmembrane region" description="Helical" evidence="1">
    <location>
        <begin position="6"/>
        <end position="24"/>
    </location>
</feature>
<evidence type="ECO:0000313" key="3">
    <source>
        <dbReference type="Proteomes" id="UP000014243"/>
    </source>
</evidence>
<comment type="caution">
    <text evidence="2">The sequence shown here is derived from an EMBL/GenBank/DDBJ whole genome shotgun (WGS) entry which is preliminary data.</text>
</comment>
<name>S2S5W4_LACPA</name>
<evidence type="ECO:0000256" key="1">
    <source>
        <dbReference type="SAM" id="Phobius"/>
    </source>
</evidence>